<evidence type="ECO:0000313" key="14">
    <source>
        <dbReference type="EMBL" id="TFZ82465.1"/>
    </source>
</evidence>
<dbReference type="InterPro" id="IPR035907">
    <property type="entry name" value="Hppk_sf"/>
</dbReference>
<accession>A0A4Z0F9U1</accession>
<keyword evidence="15" id="KW-1185">Reference proteome</keyword>
<dbReference type="GO" id="GO:0005524">
    <property type="term" value="F:ATP binding"/>
    <property type="evidence" value="ECO:0007669"/>
    <property type="project" value="UniProtKB-KW"/>
</dbReference>
<evidence type="ECO:0000256" key="11">
    <source>
        <dbReference type="ARBA" id="ARBA00029766"/>
    </source>
</evidence>
<keyword evidence="7 14" id="KW-0418">Kinase</keyword>
<comment type="caution">
    <text evidence="14">The sequence shown here is derived from an EMBL/GenBank/DDBJ whole genome shotgun (WGS) entry which is preliminary data.</text>
</comment>
<evidence type="ECO:0000256" key="8">
    <source>
        <dbReference type="ARBA" id="ARBA00022840"/>
    </source>
</evidence>
<name>A0A4Z0F9U1_9GAMM</name>
<dbReference type="CDD" id="cd00483">
    <property type="entry name" value="HPPK"/>
    <property type="match status" value="1"/>
</dbReference>
<comment type="function">
    <text evidence="10">Catalyzes the transfer of pyrophosphate from adenosine triphosphate (ATP) to 6-hydroxymethyl-7,8-dihydropterin, an enzymatic step in folate biosynthesis pathway.</text>
</comment>
<dbReference type="Gene3D" id="3.30.70.560">
    <property type="entry name" value="7,8-Dihydro-6-hydroxymethylpterin-pyrophosphokinase HPPK"/>
    <property type="match status" value="1"/>
</dbReference>
<protein>
    <recommendedName>
        <fullName evidence="4">2-amino-4-hydroxy-6-hydroxymethyldihydropteridine pyrophosphokinase</fullName>
        <ecNumber evidence="3">2.7.6.3</ecNumber>
    </recommendedName>
    <alternativeName>
        <fullName evidence="11">6-hydroxymethyl-7,8-dihydropterin pyrophosphokinase</fullName>
    </alternativeName>
    <alternativeName>
        <fullName evidence="12">7,8-dihydro-6-hydroxymethylpterin-pyrophosphokinase</fullName>
    </alternativeName>
</protein>
<dbReference type="GO" id="GO:0016301">
    <property type="term" value="F:kinase activity"/>
    <property type="evidence" value="ECO:0007669"/>
    <property type="project" value="UniProtKB-KW"/>
</dbReference>
<dbReference type="GO" id="GO:0046654">
    <property type="term" value="P:tetrahydrofolate biosynthetic process"/>
    <property type="evidence" value="ECO:0007669"/>
    <property type="project" value="UniProtKB-UniPathway"/>
</dbReference>
<comment type="pathway">
    <text evidence="1">Cofactor biosynthesis; tetrahydrofolate biosynthesis; 2-amino-4-hydroxy-6-hydroxymethyl-7,8-dihydropteridine diphosphate from 7,8-dihydroneopterin triphosphate: step 4/4.</text>
</comment>
<dbReference type="PANTHER" id="PTHR43071">
    <property type="entry name" value="2-AMINO-4-HYDROXY-6-HYDROXYMETHYLDIHYDROPTERIDINE PYROPHOSPHOKINASE"/>
    <property type="match status" value="1"/>
</dbReference>
<dbReference type="Pfam" id="PF01288">
    <property type="entry name" value="HPPK"/>
    <property type="match status" value="1"/>
</dbReference>
<dbReference type="Proteomes" id="UP000297890">
    <property type="component" value="Unassembled WGS sequence"/>
</dbReference>
<comment type="similarity">
    <text evidence="2">Belongs to the HPPK family.</text>
</comment>
<dbReference type="NCBIfam" id="TIGR01498">
    <property type="entry name" value="folK"/>
    <property type="match status" value="1"/>
</dbReference>
<dbReference type="SUPFAM" id="SSF55083">
    <property type="entry name" value="6-hydroxymethyl-7,8-dihydropterin pyrophosphokinase, HPPK"/>
    <property type="match status" value="1"/>
</dbReference>
<gene>
    <name evidence="14" type="primary">folK</name>
    <name evidence="14" type="ORF">E4680_08270</name>
</gene>
<dbReference type="PROSITE" id="PS00794">
    <property type="entry name" value="HPPK"/>
    <property type="match status" value="1"/>
</dbReference>
<evidence type="ECO:0000256" key="10">
    <source>
        <dbReference type="ARBA" id="ARBA00029409"/>
    </source>
</evidence>
<reference evidence="14 15" key="1">
    <citation type="journal article" date="2019" name="ISME J.">
        <title>Candidatus Macondimonas diazotrophica, a novel gammaproteobacterial genus dominating crude-oil-contaminated coastal sediments.</title>
        <authorList>
            <person name="Karthikeyan S."/>
            <person name="Konstantinidis K."/>
        </authorList>
    </citation>
    <scope>NUCLEOTIDE SEQUENCE [LARGE SCALE GENOMIC DNA]</scope>
    <source>
        <strain evidence="14 15">KTK01</strain>
    </source>
</reference>
<evidence type="ECO:0000313" key="15">
    <source>
        <dbReference type="Proteomes" id="UP000297890"/>
    </source>
</evidence>
<dbReference type="InterPro" id="IPR000550">
    <property type="entry name" value="Hppk"/>
</dbReference>
<evidence type="ECO:0000256" key="3">
    <source>
        <dbReference type="ARBA" id="ARBA00013253"/>
    </source>
</evidence>
<keyword evidence="8" id="KW-0067">ATP-binding</keyword>
<evidence type="ECO:0000256" key="9">
    <source>
        <dbReference type="ARBA" id="ARBA00022909"/>
    </source>
</evidence>
<dbReference type="EC" id="2.7.6.3" evidence="3"/>
<dbReference type="RefSeq" id="WP_135281940.1">
    <property type="nucleotide sequence ID" value="NZ_SRIO01000009.1"/>
</dbReference>
<organism evidence="14 15">
    <name type="scientific">Candidatus Macondimonas diazotrophica</name>
    <dbReference type="NCBI Taxonomy" id="2305248"/>
    <lineage>
        <taxon>Bacteria</taxon>
        <taxon>Pseudomonadati</taxon>
        <taxon>Pseudomonadota</taxon>
        <taxon>Gammaproteobacteria</taxon>
        <taxon>Chromatiales</taxon>
        <taxon>Ectothiorhodospiraceae</taxon>
        <taxon>Candidatus Macondimonas</taxon>
    </lineage>
</organism>
<sequence length="168" mass="19089">MSDRPTTVYVGLGSNRLNPVRQMSHALTALGQLPRTRLRAVSAYYVSAPVGCRAQAPFVNAVAALETALRPMTLLRALQRIERQQGRRRGRKRWGPRPLDLDLLLYAGQRIRTVRLQVPHPRLLQRAFVLRPLCEIAPGIGVPPHRARLRARLRRMGSQPVRRLDFPE</sequence>
<dbReference type="EMBL" id="SRIO01000009">
    <property type="protein sequence ID" value="TFZ82465.1"/>
    <property type="molecule type" value="Genomic_DNA"/>
</dbReference>
<evidence type="ECO:0000256" key="5">
    <source>
        <dbReference type="ARBA" id="ARBA00022679"/>
    </source>
</evidence>
<evidence type="ECO:0000256" key="7">
    <source>
        <dbReference type="ARBA" id="ARBA00022777"/>
    </source>
</evidence>
<dbReference type="GO" id="GO:0046656">
    <property type="term" value="P:folic acid biosynthetic process"/>
    <property type="evidence" value="ECO:0007669"/>
    <property type="project" value="UniProtKB-KW"/>
</dbReference>
<dbReference type="UniPathway" id="UPA00077">
    <property type="reaction ID" value="UER00155"/>
</dbReference>
<keyword evidence="6" id="KW-0547">Nucleotide-binding</keyword>
<keyword evidence="5 14" id="KW-0808">Transferase</keyword>
<feature type="domain" description="7,8-dihydro-6-hydroxymethylpterin-pyrophosphokinase" evidence="13">
    <location>
        <begin position="93"/>
        <end position="104"/>
    </location>
</feature>
<evidence type="ECO:0000259" key="13">
    <source>
        <dbReference type="PROSITE" id="PS00794"/>
    </source>
</evidence>
<dbReference type="OrthoDB" id="9808041at2"/>
<evidence type="ECO:0000256" key="1">
    <source>
        <dbReference type="ARBA" id="ARBA00005051"/>
    </source>
</evidence>
<proteinExistence type="inferred from homology"/>
<dbReference type="PANTHER" id="PTHR43071:SF1">
    <property type="entry name" value="2-AMINO-4-HYDROXY-6-HYDROXYMETHYLDIHYDROPTERIDINE PYROPHOSPHOKINASE"/>
    <property type="match status" value="1"/>
</dbReference>
<evidence type="ECO:0000256" key="12">
    <source>
        <dbReference type="ARBA" id="ARBA00033413"/>
    </source>
</evidence>
<keyword evidence="9" id="KW-0289">Folate biosynthesis</keyword>
<dbReference type="AlphaFoldDB" id="A0A4Z0F9U1"/>
<evidence type="ECO:0000256" key="4">
    <source>
        <dbReference type="ARBA" id="ARBA00016218"/>
    </source>
</evidence>
<dbReference type="GO" id="GO:0003848">
    <property type="term" value="F:2-amino-4-hydroxy-6-hydroxymethyldihydropteridine diphosphokinase activity"/>
    <property type="evidence" value="ECO:0007669"/>
    <property type="project" value="UniProtKB-EC"/>
</dbReference>
<evidence type="ECO:0000256" key="2">
    <source>
        <dbReference type="ARBA" id="ARBA00005810"/>
    </source>
</evidence>
<evidence type="ECO:0000256" key="6">
    <source>
        <dbReference type="ARBA" id="ARBA00022741"/>
    </source>
</evidence>